<evidence type="ECO:0000313" key="2">
    <source>
        <dbReference type="Proteomes" id="UP000198882"/>
    </source>
</evidence>
<dbReference type="Proteomes" id="UP000198882">
    <property type="component" value="Unassembled WGS sequence"/>
</dbReference>
<sequence>MPTQPTNGSNRHESVVSRRTVLRTSGAAVVGAGAIVGGASTATAGEKGDGCDDPPWSIPRVTTRGHFATSGGVHLTDGNDVHNVEYAGGDLPGVHGSAPSELVVFVHGWDNSPEGAVCTFGTAASTFAAEDYGHPVVGYTWDSDHGWYDSTEIAEQNGAKLANFTYAYKNENPGVQVRYVAHSLGARVVLMALKNLHAWDRLSDVASVSLLGGAADDDSVSMAGTYGEDIAAAAGRVDNYWMDDDSVLNWAYGFAEWGNAVGNAGCDGTPPGNYTDHDVGYVSGHSGYYGSDGCLHEVVANF</sequence>
<dbReference type="InterPro" id="IPR010297">
    <property type="entry name" value="DUF900_hydrolase"/>
</dbReference>
<reference evidence="2" key="1">
    <citation type="submission" date="2016-10" db="EMBL/GenBank/DDBJ databases">
        <authorList>
            <person name="Varghese N."/>
            <person name="Submissions S."/>
        </authorList>
    </citation>
    <scope>NUCLEOTIDE SEQUENCE [LARGE SCALE GENOMIC DNA]</scope>
    <source>
        <strain evidence="2">B4,CECT 8067,JCM 17497</strain>
    </source>
</reference>
<dbReference type="InterPro" id="IPR006311">
    <property type="entry name" value="TAT_signal"/>
</dbReference>
<gene>
    <name evidence="1" type="ORF">SAMN04515672_1142</name>
</gene>
<protein>
    <recommendedName>
        <fullName evidence="3">Alpha/beta hydrolase</fullName>
    </recommendedName>
</protein>
<dbReference type="InterPro" id="IPR029058">
    <property type="entry name" value="AB_hydrolase_fold"/>
</dbReference>
<dbReference type="RefSeq" id="WP_090303589.1">
    <property type="nucleotide sequence ID" value="NZ_FNFE01000001.1"/>
</dbReference>
<accession>A0A1G8V2I7</accession>
<dbReference type="Gene3D" id="3.40.50.1820">
    <property type="entry name" value="alpha/beta hydrolase"/>
    <property type="match status" value="1"/>
</dbReference>
<name>A0A1G8V2I7_9EURY</name>
<evidence type="ECO:0008006" key="3">
    <source>
        <dbReference type="Google" id="ProtNLM"/>
    </source>
</evidence>
<proteinExistence type="predicted"/>
<dbReference type="SUPFAM" id="SSF53474">
    <property type="entry name" value="alpha/beta-Hydrolases"/>
    <property type="match status" value="1"/>
</dbReference>
<keyword evidence="2" id="KW-1185">Reference proteome</keyword>
<evidence type="ECO:0000313" key="1">
    <source>
        <dbReference type="EMBL" id="SDJ60219.1"/>
    </source>
</evidence>
<dbReference type="PROSITE" id="PS51318">
    <property type="entry name" value="TAT"/>
    <property type="match status" value="1"/>
</dbReference>
<dbReference type="OrthoDB" id="11236at2157"/>
<dbReference type="Pfam" id="PF05990">
    <property type="entry name" value="DUF900"/>
    <property type="match status" value="1"/>
</dbReference>
<dbReference type="EMBL" id="FNFE01000001">
    <property type="protein sequence ID" value="SDJ60219.1"/>
    <property type="molecule type" value="Genomic_DNA"/>
</dbReference>
<dbReference type="AlphaFoldDB" id="A0A1G8V2I7"/>
<organism evidence="1 2">
    <name type="scientific">Natronorubrum texcoconense</name>
    <dbReference type="NCBI Taxonomy" id="1095776"/>
    <lineage>
        <taxon>Archaea</taxon>
        <taxon>Methanobacteriati</taxon>
        <taxon>Methanobacteriota</taxon>
        <taxon>Stenosarchaea group</taxon>
        <taxon>Halobacteria</taxon>
        <taxon>Halobacteriales</taxon>
        <taxon>Natrialbaceae</taxon>
        <taxon>Natronorubrum</taxon>
    </lineage>
</organism>